<gene>
    <name evidence="3" type="ORF">AMON00008_LOCUS58666</name>
</gene>
<feature type="region of interest" description="Disordered" evidence="1">
    <location>
        <begin position="1"/>
        <end position="21"/>
    </location>
</feature>
<accession>A0A7S4SXJ7</accession>
<dbReference type="AlphaFoldDB" id="A0A7S4SXJ7"/>
<keyword evidence="2" id="KW-1133">Transmembrane helix</keyword>
<proteinExistence type="predicted"/>
<reference evidence="3" key="1">
    <citation type="submission" date="2021-01" db="EMBL/GenBank/DDBJ databases">
        <authorList>
            <person name="Corre E."/>
            <person name="Pelletier E."/>
            <person name="Niang G."/>
            <person name="Scheremetjew M."/>
            <person name="Finn R."/>
            <person name="Kale V."/>
            <person name="Holt S."/>
            <person name="Cochrane G."/>
            <person name="Meng A."/>
            <person name="Brown T."/>
            <person name="Cohen L."/>
        </authorList>
    </citation>
    <scope>NUCLEOTIDE SEQUENCE</scope>
    <source>
        <strain evidence="3">CCMP3105</strain>
    </source>
</reference>
<sequence>MAQGQRRSFKHPLSSTGPGADTAMRELDIYRVTLRFRNARTEEYFVRSQKDRLIKNYCWLAVQLLFVSCSMLFILPFAPPFDRPEPNRTRLLTMGGARVRHACGD</sequence>
<keyword evidence="2" id="KW-0472">Membrane</keyword>
<protein>
    <submittedName>
        <fullName evidence="3">Uncharacterized protein</fullName>
    </submittedName>
</protein>
<evidence type="ECO:0000256" key="1">
    <source>
        <dbReference type="SAM" id="MobiDB-lite"/>
    </source>
</evidence>
<feature type="transmembrane region" description="Helical" evidence="2">
    <location>
        <begin position="57"/>
        <end position="78"/>
    </location>
</feature>
<evidence type="ECO:0000313" key="3">
    <source>
        <dbReference type="EMBL" id="CAE4659236.1"/>
    </source>
</evidence>
<keyword evidence="2" id="KW-0812">Transmembrane</keyword>
<evidence type="ECO:0000256" key="2">
    <source>
        <dbReference type="SAM" id="Phobius"/>
    </source>
</evidence>
<dbReference type="EMBL" id="HBNR01082023">
    <property type="protein sequence ID" value="CAE4659236.1"/>
    <property type="molecule type" value="Transcribed_RNA"/>
</dbReference>
<name>A0A7S4SXJ7_9DINO</name>
<organism evidence="3">
    <name type="scientific">Alexandrium monilatum</name>
    <dbReference type="NCBI Taxonomy" id="311494"/>
    <lineage>
        <taxon>Eukaryota</taxon>
        <taxon>Sar</taxon>
        <taxon>Alveolata</taxon>
        <taxon>Dinophyceae</taxon>
        <taxon>Gonyaulacales</taxon>
        <taxon>Pyrocystaceae</taxon>
        <taxon>Alexandrium</taxon>
    </lineage>
</organism>